<dbReference type="GO" id="GO:0030163">
    <property type="term" value="P:protein catabolic process"/>
    <property type="evidence" value="ECO:0007669"/>
    <property type="project" value="InterPro"/>
</dbReference>
<feature type="domain" description="Adaptor protein ClpS core" evidence="1">
    <location>
        <begin position="23"/>
        <end position="87"/>
    </location>
</feature>
<protein>
    <submittedName>
        <fullName evidence="2">ATP-dependent Clp protease adapter ClpS</fullName>
    </submittedName>
</protein>
<dbReference type="AlphaFoldDB" id="A0A1Q2CNG4"/>
<dbReference type="KEGG" id="tes:BW730_09285"/>
<keyword evidence="2" id="KW-0378">Hydrolase</keyword>
<evidence type="ECO:0000313" key="2">
    <source>
        <dbReference type="EMBL" id="AQP47656.1"/>
    </source>
</evidence>
<name>A0A1Q2CNG4_9ACTN</name>
<organism evidence="2 3">
    <name type="scientific">Tessaracoccus aquimaris</name>
    <dbReference type="NCBI Taxonomy" id="1332264"/>
    <lineage>
        <taxon>Bacteria</taxon>
        <taxon>Bacillati</taxon>
        <taxon>Actinomycetota</taxon>
        <taxon>Actinomycetes</taxon>
        <taxon>Propionibacteriales</taxon>
        <taxon>Propionibacteriaceae</taxon>
        <taxon>Tessaracoccus</taxon>
    </lineage>
</organism>
<dbReference type="SUPFAM" id="SSF54736">
    <property type="entry name" value="ClpS-like"/>
    <property type="match status" value="1"/>
</dbReference>
<reference evidence="3" key="1">
    <citation type="submission" date="2017-02" db="EMBL/GenBank/DDBJ databases">
        <title>Tessaracoccus aquaemaris sp. nov., isolated from the intestine of a Korean rockfish, Sebastes schlegelii, in a marine aquaculture pond.</title>
        <authorList>
            <person name="Tak E.J."/>
            <person name="Bae J.-W."/>
        </authorList>
    </citation>
    <scope>NUCLEOTIDE SEQUENCE [LARGE SCALE GENOMIC DNA]</scope>
    <source>
        <strain evidence="3">NSG39</strain>
    </source>
</reference>
<dbReference type="Proteomes" id="UP000188145">
    <property type="component" value="Chromosome"/>
</dbReference>
<dbReference type="Gene3D" id="3.30.1390.10">
    <property type="match status" value="1"/>
</dbReference>
<dbReference type="OrthoDB" id="162238at2"/>
<keyword evidence="3" id="KW-1185">Reference proteome</keyword>
<dbReference type="InterPro" id="IPR014719">
    <property type="entry name" value="Ribosomal_bL12_C/ClpS-like"/>
</dbReference>
<accession>A0A1Q2CNG4</accession>
<dbReference type="GO" id="GO:0008233">
    <property type="term" value="F:peptidase activity"/>
    <property type="evidence" value="ECO:0007669"/>
    <property type="project" value="UniProtKB-KW"/>
</dbReference>
<dbReference type="EMBL" id="CP019606">
    <property type="protein sequence ID" value="AQP47656.1"/>
    <property type="molecule type" value="Genomic_DNA"/>
</dbReference>
<dbReference type="Pfam" id="PF02617">
    <property type="entry name" value="ClpS"/>
    <property type="match status" value="1"/>
</dbReference>
<dbReference type="NCBIfam" id="NF000668">
    <property type="entry name" value="PRK00033.1-1"/>
    <property type="match status" value="1"/>
</dbReference>
<sequence>MTTTPAGGTETIEAPASAPASVHQWVTIVWDDPVNLMSYVTYVFQEYFKYPQAKAEELMLRVHHDGKAVVSTGNREEMERDVLAMQGYNLWSTMEQS</sequence>
<dbReference type="RefSeq" id="WP_077685985.1">
    <property type="nucleotide sequence ID" value="NZ_CP019606.1"/>
</dbReference>
<gene>
    <name evidence="2" type="ORF">BW730_09285</name>
</gene>
<proteinExistence type="predicted"/>
<dbReference type="STRING" id="1332264.BW730_09285"/>
<evidence type="ECO:0000313" key="3">
    <source>
        <dbReference type="Proteomes" id="UP000188145"/>
    </source>
</evidence>
<keyword evidence="2" id="KW-0645">Protease</keyword>
<dbReference type="GO" id="GO:0006508">
    <property type="term" value="P:proteolysis"/>
    <property type="evidence" value="ECO:0007669"/>
    <property type="project" value="UniProtKB-KW"/>
</dbReference>
<dbReference type="InterPro" id="IPR003769">
    <property type="entry name" value="ClpS_core"/>
</dbReference>
<evidence type="ECO:0000259" key="1">
    <source>
        <dbReference type="Pfam" id="PF02617"/>
    </source>
</evidence>